<feature type="non-terminal residue" evidence="1">
    <location>
        <position position="1"/>
    </location>
</feature>
<sequence length="35" mass="3991">KAVTKIRTLSDEIQNEINTHLDIIRESIVKVIDAN</sequence>
<dbReference type="EMBL" id="BART01015830">
    <property type="protein sequence ID" value="GAG75272.1"/>
    <property type="molecule type" value="Genomic_DNA"/>
</dbReference>
<organism evidence="1">
    <name type="scientific">marine sediment metagenome</name>
    <dbReference type="NCBI Taxonomy" id="412755"/>
    <lineage>
        <taxon>unclassified sequences</taxon>
        <taxon>metagenomes</taxon>
        <taxon>ecological metagenomes</taxon>
    </lineage>
</organism>
<protein>
    <submittedName>
        <fullName evidence="1">Uncharacterized protein</fullName>
    </submittedName>
</protein>
<gene>
    <name evidence="1" type="ORF">S01H4_30638</name>
</gene>
<dbReference type="AlphaFoldDB" id="X1B1Q4"/>
<proteinExistence type="predicted"/>
<reference evidence="1" key="1">
    <citation type="journal article" date="2014" name="Front. Microbiol.">
        <title>High frequency of phylogenetically diverse reductive dehalogenase-homologous genes in deep subseafloor sedimentary metagenomes.</title>
        <authorList>
            <person name="Kawai M."/>
            <person name="Futagami T."/>
            <person name="Toyoda A."/>
            <person name="Takaki Y."/>
            <person name="Nishi S."/>
            <person name="Hori S."/>
            <person name="Arai W."/>
            <person name="Tsubouchi T."/>
            <person name="Morono Y."/>
            <person name="Uchiyama I."/>
            <person name="Ito T."/>
            <person name="Fujiyama A."/>
            <person name="Inagaki F."/>
            <person name="Takami H."/>
        </authorList>
    </citation>
    <scope>NUCLEOTIDE SEQUENCE</scope>
    <source>
        <strain evidence="1">Expedition CK06-06</strain>
    </source>
</reference>
<accession>X1B1Q4</accession>
<comment type="caution">
    <text evidence="1">The sequence shown here is derived from an EMBL/GenBank/DDBJ whole genome shotgun (WGS) entry which is preliminary data.</text>
</comment>
<evidence type="ECO:0000313" key="1">
    <source>
        <dbReference type="EMBL" id="GAG75272.1"/>
    </source>
</evidence>
<name>X1B1Q4_9ZZZZ</name>